<accession>U2MF65</accession>
<proteinExistence type="predicted"/>
<reference evidence="2 3" key="1">
    <citation type="submission" date="2013-08" db="EMBL/GenBank/DDBJ databases">
        <authorList>
            <person name="Durkin A.S."/>
            <person name="Haft D.R."/>
            <person name="McCorrison J."/>
            <person name="Torralba M."/>
            <person name="Gillis M."/>
            <person name="Haft D.H."/>
            <person name="Methe B."/>
            <person name="Sutton G."/>
            <person name="Nelson K.E."/>
        </authorList>
    </citation>
    <scope>NUCLEOTIDE SEQUENCE [LARGE SCALE GENOMIC DNA]</scope>
    <source>
        <strain evidence="2 3">F0493</strain>
    </source>
</reference>
<dbReference type="GeneID" id="78498031"/>
<protein>
    <submittedName>
        <fullName evidence="2">Membrane protein, PF10097 family</fullName>
    </submittedName>
</protein>
<keyword evidence="1" id="KW-0472">Membrane</keyword>
<keyword evidence="1" id="KW-0812">Transmembrane</keyword>
<dbReference type="EMBL" id="AWGW01000021">
    <property type="protein sequence ID" value="ERK00305.1"/>
    <property type="molecule type" value="Genomic_DNA"/>
</dbReference>
<feature type="transmembrane region" description="Helical" evidence="1">
    <location>
        <begin position="64"/>
        <end position="82"/>
    </location>
</feature>
<dbReference type="Pfam" id="PF10097">
    <property type="entry name" value="DUF2335"/>
    <property type="match status" value="1"/>
</dbReference>
<feature type="transmembrane region" description="Helical" evidence="1">
    <location>
        <begin position="88"/>
        <end position="105"/>
    </location>
</feature>
<dbReference type="AlphaFoldDB" id="U2MF65"/>
<evidence type="ECO:0000313" key="2">
    <source>
        <dbReference type="EMBL" id="ERK00305.1"/>
    </source>
</evidence>
<evidence type="ECO:0000256" key="1">
    <source>
        <dbReference type="SAM" id="Phobius"/>
    </source>
</evidence>
<dbReference type="InterPro" id="IPR019284">
    <property type="entry name" value="RP532"/>
</dbReference>
<dbReference type="Proteomes" id="UP000017023">
    <property type="component" value="Unassembled WGS sequence"/>
</dbReference>
<name>U2MF65_9BACT</name>
<organism evidence="2 3">
    <name type="scientific">Segatella salivae F0493</name>
    <dbReference type="NCBI Taxonomy" id="1395125"/>
    <lineage>
        <taxon>Bacteria</taxon>
        <taxon>Pseudomonadati</taxon>
        <taxon>Bacteroidota</taxon>
        <taxon>Bacteroidia</taxon>
        <taxon>Bacteroidales</taxon>
        <taxon>Prevotellaceae</taxon>
        <taxon>Segatella</taxon>
    </lineage>
</organism>
<sequence>MAIESERSFQGPLPAPEDFKAYGEVIANAPERILAMTEKQLDHRIKTEGNIISGGLIESRRGQWMGYSIVIILIAMSALLAILGHDWVAGGMMTAAIALAVVFVLHQNPKSENVTEQEKNN</sequence>
<evidence type="ECO:0000313" key="3">
    <source>
        <dbReference type="Proteomes" id="UP000017023"/>
    </source>
</evidence>
<comment type="caution">
    <text evidence="2">The sequence shown here is derived from an EMBL/GenBank/DDBJ whole genome shotgun (WGS) entry which is preliminary data.</text>
</comment>
<gene>
    <name evidence="2" type="ORF">HMPREF9145_2264</name>
</gene>
<dbReference type="RefSeq" id="WP_021825574.1">
    <property type="nucleotide sequence ID" value="NZ_AWGW01000021.1"/>
</dbReference>
<dbReference type="PATRIC" id="fig|1395125.3.peg.1473"/>
<keyword evidence="1" id="KW-1133">Transmembrane helix</keyword>